<feature type="domain" description="Polyribonucleotide nucleotidyltransferase RNA-binding" evidence="8">
    <location>
        <begin position="239"/>
        <end position="311"/>
    </location>
</feature>
<dbReference type="GO" id="GO:0006396">
    <property type="term" value="P:RNA processing"/>
    <property type="evidence" value="ECO:0007669"/>
    <property type="project" value="InterPro"/>
</dbReference>
<evidence type="ECO:0000259" key="8">
    <source>
        <dbReference type="Pfam" id="PF03726"/>
    </source>
</evidence>
<dbReference type="Proteomes" id="UP000216312">
    <property type="component" value="Unassembled WGS sequence"/>
</dbReference>
<organism evidence="9 10">
    <name type="scientific">candidate division WOR-3 bacterium 4484_18</name>
    <dbReference type="NCBI Taxonomy" id="2020626"/>
    <lineage>
        <taxon>Bacteria</taxon>
        <taxon>Bacteria division WOR-3</taxon>
    </lineage>
</organism>
<reference evidence="10" key="1">
    <citation type="submission" date="2017-07" db="EMBL/GenBank/DDBJ databases">
        <title>Novel pathways for hydrocarbon cycling and metabolic interdependencies in hydrothermal sediment communities.</title>
        <authorList>
            <person name="Dombrowski N."/>
            <person name="Seitz K."/>
            <person name="Teske A."/>
            <person name="Baker B."/>
        </authorList>
    </citation>
    <scope>NUCLEOTIDE SEQUENCE [LARGE SCALE GENOMIC DNA]</scope>
</reference>
<dbReference type="EMBL" id="NMUJ01000064">
    <property type="protein sequence ID" value="OYV02656.1"/>
    <property type="molecule type" value="Genomic_DNA"/>
</dbReference>
<proteinExistence type="predicted"/>
<evidence type="ECO:0000256" key="3">
    <source>
        <dbReference type="ARBA" id="ARBA00022695"/>
    </source>
</evidence>
<evidence type="ECO:0000259" key="6">
    <source>
        <dbReference type="Pfam" id="PF01138"/>
    </source>
</evidence>
<feature type="non-terminal residue" evidence="9">
    <location>
        <position position="494"/>
    </location>
</feature>
<dbReference type="InterPro" id="IPR012162">
    <property type="entry name" value="PNPase"/>
</dbReference>
<dbReference type="InterPro" id="IPR027408">
    <property type="entry name" value="PNPase/RNase_PH_dom_sf"/>
</dbReference>
<evidence type="ECO:0000256" key="5">
    <source>
        <dbReference type="NCBIfam" id="TIGR03591"/>
    </source>
</evidence>
<protein>
    <recommendedName>
        <fullName evidence="1 5">Polyribonucleotide nucleotidyltransferase</fullName>
        <ecNumber evidence="1 5">2.7.7.8</ecNumber>
    </recommendedName>
</protein>
<dbReference type="GO" id="GO:0000175">
    <property type="term" value="F:3'-5'-RNA exonuclease activity"/>
    <property type="evidence" value="ECO:0007669"/>
    <property type="project" value="TreeGrafter"/>
</dbReference>
<name>A0A257LUM0_UNCW3</name>
<dbReference type="GO" id="GO:0006402">
    <property type="term" value="P:mRNA catabolic process"/>
    <property type="evidence" value="ECO:0007669"/>
    <property type="project" value="UniProtKB-UniRule"/>
</dbReference>
<dbReference type="Pfam" id="PF01138">
    <property type="entry name" value="RNase_PH"/>
    <property type="match status" value="2"/>
</dbReference>
<evidence type="ECO:0000256" key="4">
    <source>
        <dbReference type="ARBA" id="ARBA00022884"/>
    </source>
</evidence>
<dbReference type="GO" id="GO:0004654">
    <property type="term" value="F:polyribonucleotide nucleotidyltransferase activity"/>
    <property type="evidence" value="ECO:0007669"/>
    <property type="project" value="UniProtKB-UniRule"/>
</dbReference>
<dbReference type="CDD" id="cd11363">
    <property type="entry name" value="RNase_PH_PNPase_1"/>
    <property type="match status" value="1"/>
</dbReference>
<dbReference type="InterPro" id="IPR015848">
    <property type="entry name" value="PNPase_PH_RNA-bd_bac/org-type"/>
</dbReference>
<dbReference type="GO" id="GO:0003723">
    <property type="term" value="F:RNA binding"/>
    <property type="evidence" value="ECO:0007669"/>
    <property type="project" value="UniProtKB-KW"/>
</dbReference>
<dbReference type="EC" id="2.7.7.8" evidence="1 5"/>
<evidence type="ECO:0000313" key="10">
    <source>
        <dbReference type="Proteomes" id="UP000216312"/>
    </source>
</evidence>
<evidence type="ECO:0000259" key="7">
    <source>
        <dbReference type="Pfam" id="PF03725"/>
    </source>
</evidence>
<dbReference type="InterPro" id="IPR001247">
    <property type="entry name" value="ExoRNase_PH_dom1"/>
</dbReference>
<feature type="domain" description="Exoribonuclease phosphorolytic" evidence="6">
    <location>
        <begin position="10"/>
        <end position="141"/>
    </location>
</feature>
<dbReference type="Pfam" id="PF03725">
    <property type="entry name" value="RNase_PH_C"/>
    <property type="match status" value="1"/>
</dbReference>
<dbReference type="InterPro" id="IPR036345">
    <property type="entry name" value="ExoRNase_PH_dom2_sf"/>
</dbReference>
<dbReference type="NCBIfam" id="TIGR03591">
    <property type="entry name" value="polynuc_phos"/>
    <property type="match status" value="1"/>
</dbReference>
<dbReference type="PANTHER" id="PTHR11252">
    <property type="entry name" value="POLYRIBONUCLEOTIDE NUCLEOTIDYLTRANSFERASE"/>
    <property type="match status" value="1"/>
</dbReference>
<dbReference type="Pfam" id="PF03726">
    <property type="entry name" value="PNPase"/>
    <property type="match status" value="1"/>
</dbReference>
<dbReference type="AlphaFoldDB" id="A0A257LUM0"/>
<gene>
    <name evidence="9" type="ORF">CGW93_04385</name>
</gene>
<dbReference type="SUPFAM" id="SSF55666">
    <property type="entry name" value="Ribonuclease PH domain 2-like"/>
    <property type="match status" value="1"/>
</dbReference>
<feature type="domain" description="Exoribonuclease phosphorolytic" evidence="7">
    <location>
        <begin position="144"/>
        <end position="207"/>
    </location>
</feature>
<accession>A0A257LUM0</accession>
<keyword evidence="4" id="KW-0694">RNA-binding</keyword>
<dbReference type="InterPro" id="IPR015847">
    <property type="entry name" value="ExoRNase_PH_dom2"/>
</dbReference>
<dbReference type="SUPFAM" id="SSF54211">
    <property type="entry name" value="Ribosomal protein S5 domain 2-like"/>
    <property type="match status" value="2"/>
</dbReference>
<evidence type="ECO:0000313" key="9">
    <source>
        <dbReference type="EMBL" id="OYV02656.1"/>
    </source>
</evidence>
<keyword evidence="2 9" id="KW-0808">Transferase</keyword>
<dbReference type="NCBIfam" id="NF008805">
    <property type="entry name" value="PRK11824.1"/>
    <property type="match status" value="1"/>
</dbReference>
<feature type="domain" description="Exoribonuclease phosphorolytic" evidence="6">
    <location>
        <begin position="315"/>
        <end position="447"/>
    </location>
</feature>
<dbReference type="CDD" id="cd11364">
    <property type="entry name" value="RNase_PH_PNPase_2"/>
    <property type="match status" value="1"/>
</dbReference>
<dbReference type="FunFam" id="3.30.230.70:FF:000001">
    <property type="entry name" value="Polyribonucleotide nucleotidyltransferase"/>
    <property type="match status" value="1"/>
</dbReference>
<evidence type="ECO:0000256" key="2">
    <source>
        <dbReference type="ARBA" id="ARBA00022679"/>
    </source>
</evidence>
<comment type="caution">
    <text evidence="9">The sequence shown here is derived from an EMBL/GenBank/DDBJ whole genome shotgun (WGS) entry which is preliminary data.</text>
</comment>
<evidence type="ECO:0000256" key="1">
    <source>
        <dbReference type="ARBA" id="ARBA00012416"/>
    </source>
</evidence>
<dbReference type="InterPro" id="IPR020568">
    <property type="entry name" value="Ribosomal_Su5_D2-typ_SF"/>
</dbReference>
<dbReference type="GO" id="GO:0005829">
    <property type="term" value="C:cytosol"/>
    <property type="evidence" value="ECO:0007669"/>
    <property type="project" value="TreeGrafter"/>
</dbReference>
<sequence>MPQVQCEIAGRKFSISTGDIAFQSDGAALVKYGDTSVLVTVCVSQSVPSDTPFLPLTVDYQEKAGAAGRIPGGYYKREGKPHETEIVTARLIDRPVRPLFAKDFLHNVQVTAIVFSADQENHPDVPAIIGASFALLVAGLPFNGPIGAVRIGQIGRELVVNPTVTELETSTLDMVVAGTKEGITMIEASAYEVDEPTVFEALEIAHTEIIRAIELQEELLDSVDITPFEYTRVEIDPTIKADIERKYKDAIIDALNHTHKKDRHHLLEKIWFNIREEYPDNPYVTTIVEEIKNTYIRELILKERRRLDGRKPTDVRPISCEVSILPRVHGSALFTRGETQSLAVTTLGTAADEQHVEELTGESWKTFMLHYNFPPFSTGEAAPLKAPRRREIGHGRLAEKALQPILPASEAFPYTIRVVSDILSSNGSSSMATVCAGSLSLMDAGVPTKTHVAGIAMGLVDDVILTDILGEEDHAGDMDFKVAGTRDGITAIQL</sequence>
<keyword evidence="3" id="KW-0548">Nucleotidyltransferase</keyword>
<dbReference type="PANTHER" id="PTHR11252:SF0">
    <property type="entry name" value="POLYRIBONUCLEOTIDE NUCLEOTIDYLTRANSFERASE 1, MITOCHONDRIAL"/>
    <property type="match status" value="1"/>
</dbReference>
<dbReference type="Gene3D" id="3.30.230.70">
    <property type="entry name" value="GHMP Kinase, N-terminal domain"/>
    <property type="match status" value="2"/>
</dbReference>